<dbReference type="Proteomes" id="UP000234296">
    <property type="component" value="Unassembled WGS sequence"/>
</dbReference>
<dbReference type="Gene3D" id="3.30.420.430">
    <property type="match status" value="2"/>
</dbReference>
<accession>A0ABX4SVN8</accession>
<feature type="domain" description="Bacterial Ig-like" evidence="1">
    <location>
        <begin position="10"/>
        <end position="54"/>
    </location>
</feature>
<protein>
    <recommendedName>
        <fullName evidence="1">Bacterial Ig-like domain-containing protein</fullName>
    </recommendedName>
</protein>
<organism evidence="2 3">
    <name type="scientific">Pantoea endophytica</name>
    <dbReference type="NCBI Taxonomy" id="92488"/>
    <lineage>
        <taxon>Bacteria</taxon>
        <taxon>Pseudomonadati</taxon>
        <taxon>Pseudomonadota</taxon>
        <taxon>Gammaproteobacteria</taxon>
        <taxon>Enterobacterales</taxon>
        <taxon>Erwiniaceae</taxon>
        <taxon>Pantoea</taxon>
    </lineage>
</organism>
<feature type="non-terminal residue" evidence="2">
    <location>
        <position position="1"/>
    </location>
</feature>
<dbReference type="InterPro" id="IPR044016">
    <property type="entry name" value="Big_13"/>
</dbReference>
<proteinExistence type="predicted"/>
<feature type="domain" description="Bacterial Ig-like" evidence="1">
    <location>
        <begin position="81"/>
        <end position="162"/>
    </location>
</feature>
<evidence type="ECO:0000313" key="3">
    <source>
        <dbReference type="Proteomes" id="UP000234296"/>
    </source>
</evidence>
<feature type="non-terminal residue" evidence="2">
    <location>
        <position position="211"/>
    </location>
</feature>
<dbReference type="Pfam" id="PF19077">
    <property type="entry name" value="Big_13"/>
    <property type="match status" value="2"/>
</dbReference>
<dbReference type="RefSeq" id="WP_158238595.1">
    <property type="nucleotide sequence ID" value="NZ_PJRT01000004.1"/>
</dbReference>
<evidence type="ECO:0000259" key="1">
    <source>
        <dbReference type="Pfam" id="PF19077"/>
    </source>
</evidence>
<sequence>IGSVYADAATGAWSWQFTGTDKFTEGMHTLTVQAVDPAGNTSVLSESFVITVDTQIAKPVLATVIDSVTGGTVGPIINDGTGLTNDARPLLSGSAEKGSLVTIYDGTTAVGSVYADITTGVWSWQYSGADKFDEGAHTLTVQAIDPAGNIATGTDTFALNVDSQADAAKNVTLEGPVPTLSGPDGSVEAHAVVLIMDGTTQIGSAQADENG</sequence>
<reference evidence="3" key="1">
    <citation type="submission" date="2017-12" db="EMBL/GenBank/DDBJ databases">
        <title>The genome sequence of Pantoea sp. 596.</title>
        <authorList>
            <person name="Gao J."/>
            <person name="Mao X."/>
            <person name="Sun J."/>
        </authorList>
    </citation>
    <scope>NUCLEOTIDE SEQUENCE [LARGE SCALE GENOMIC DNA]</scope>
    <source>
        <strain evidence="3">596</strain>
    </source>
</reference>
<dbReference type="EMBL" id="PJRT01000004">
    <property type="protein sequence ID" value="PLR26744.1"/>
    <property type="molecule type" value="Genomic_DNA"/>
</dbReference>
<name>A0ABX4SVN8_9GAMM</name>
<evidence type="ECO:0000313" key="2">
    <source>
        <dbReference type="EMBL" id="PLR26744.1"/>
    </source>
</evidence>
<comment type="caution">
    <text evidence="2">The sequence shown here is derived from an EMBL/GenBank/DDBJ whole genome shotgun (WGS) entry which is preliminary data.</text>
</comment>
<gene>
    <name evidence="2" type="ORF">PZBJ_02530</name>
</gene>
<keyword evidence="3" id="KW-1185">Reference proteome</keyword>